<organism evidence="2 3">
    <name type="scientific">Amblyomma americanum</name>
    <name type="common">Lone star tick</name>
    <dbReference type="NCBI Taxonomy" id="6943"/>
    <lineage>
        <taxon>Eukaryota</taxon>
        <taxon>Metazoa</taxon>
        <taxon>Ecdysozoa</taxon>
        <taxon>Arthropoda</taxon>
        <taxon>Chelicerata</taxon>
        <taxon>Arachnida</taxon>
        <taxon>Acari</taxon>
        <taxon>Parasitiformes</taxon>
        <taxon>Ixodida</taxon>
        <taxon>Ixodoidea</taxon>
        <taxon>Ixodidae</taxon>
        <taxon>Amblyomminae</taxon>
        <taxon>Amblyomma</taxon>
    </lineage>
</organism>
<comment type="caution">
    <text evidence="2">The sequence shown here is derived from an EMBL/GenBank/DDBJ whole genome shotgun (WGS) entry which is preliminary data.</text>
</comment>
<dbReference type="Proteomes" id="UP001321473">
    <property type="component" value="Unassembled WGS sequence"/>
</dbReference>
<dbReference type="PRINTS" id="PR00786">
    <property type="entry name" value="NEPRILYSIN"/>
</dbReference>
<dbReference type="Pfam" id="PF01431">
    <property type="entry name" value="Peptidase_M13"/>
    <property type="match status" value="1"/>
</dbReference>
<evidence type="ECO:0000259" key="1">
    <source>
        <dbReference type="Pfam" id="PF01431"/>
    </source>
</evidence>
<evidence type="ECO:0000313" key="3">
    <source>
        <dbReference type="Proteomes" id="UP001321473"/>
    </source>
</evidence>
<reference evidence="2 3" key="1">
    <citation type="journal article" date="2023" name="Arcadia Sci">
        <title>De novo assembly of a long-read Amblyomma americanum tick genome.</title>
        <authorList>
            <person name="Chou S."/>
            <person name="Poskanzer K.E."/>
            <person name="Rollins M."/>
            <person name="Thuy-Boun P.S."/>
        </authorList>
    </citation>
    <scope>NUCLEOTIDE SEQUENCE [LARGE SCALE GENOMIC DNA]</scope>
    <source>
        <strain evidence="2">F_SG_1</strain>
        <tissue evidence="2">Salivary glands</tissue>
    </source>
</reference>
<dbReference type="SUPFAM" id="SSF55486">
    <property type="entry name" value="Metalloproteases ('zincins'), catalytic domain"/>
    <property type="match status" value="1"/>
</dbReference>
<dbReference type="GO" id="GO:0016485">
    <property type="term" value="P:protein processing"/>
    <property type="evidence" value="ECO:0007669"/>
    <property type="project" value="TreeGrafter"/>
</dbReference>
<dbReference type="GO" id="GO:0005886">
    <property type="term" value="C:plasma membrane"/>
    <property type="evidence" value="ECO:0007669"/>
    <property type="project" value="TreeGrafter"/>
</dbReference>
<proteinExistence type="predicted"/>
<keyword evidence="3" id="KW-1185">Reference proteome</keyword>
<gene>
    <name evidence="2" type="ORF">V5799_013206</name>
</gene>
<dbReference type="InterPro" id="IPR000718">
    <property type="entry name" value="Peptidase_M13"/>
</dbReference>
<name>A0AAQ4E6I1_AMBAM</name>
<dbReference type="PANTHER" id="PTHR11733">
    <property type="entry name" value="ZINC METALLOPROTEASE FAMILY M13 NEPRILYSIN-RELATED"/>
    <property type="match status" value="1"/>
</dbReference>
<dbReference type="PROSITE" id="PS51885">
    <property type="entry name" value="NEPRILYSIN"/>
    <property type="match status" value="1"/>
</dbReference>
<dbReference type="AlphaFoldDB" id="A0AAQ4E6I1"/>
<dbReference type="GO" id="GO:0004222">
    <property type="term" value="F:metalloendopeptidase activity"/>
    <property type="evidence" value="ECO:0007669"/>
    <property type="project" value="InterPro"/>
</dbReference>
<dbReference type="Gene3D" id="3.40.390.10">
    <property type="entry name" value="Collagenase (Catalytic Domain)"/>
    <property type="match status" value="1"/>
</dbReference>
<sequence>MLIYDSDEKWLAKNHGNYDNVSLARYYMDYVRLYDPGLDSTALVTRIIRGEYVAAFPSVREEFFGPYVESHRLLTTRIFKQNTTENFTSVAVNAYYHDSENKVTIPVGILQPPFFINGASSAFNYGALGQAIGHEIMHAFDANGITYSYRFTRHDLWNTPTMRQYKEKVLCLRASYQRAEAASRARTLSDNTDSEGFADFSGILLAYAAYQRLPDHLRTQMVPNVGLSADQTFFVSHCLKWCDSNAEPRRTPGSKYWAVRSRCIVPLQNMPEFANAFSCKPGDFMNPRDRCYFW</sequence>
<dbReference type="EMBL" id="JARKHS020021301">
    <property type="protein sequence ID" value="KAK8770321.1"/>
    <property type="molecule type" value="Genomic_DNA"/>
</dbReference>
<dbReference type="PANTHER" id="PTHR11733:SF241">
    <property type="entry name" value="GH26575P-RELATED"/>
    <property type="match status" value="1"/>
</dbReference>
<feature type="domain" description="Peptidase M13 C-terminal" evidence="1">
    <location>
        <begin position="93"/>
        <end position="291"/>
    </location>
</feature>
<protein>
    <recommendedName>
        <fullName evidence="1">Peptidase M13 C-terminal domain-containing protein</fullName>
    </recommendedName>
</protein>
<dbReference type="InterPro" id="IPR018497">
    <property type="entry name" value="Peptidase_M13_C"/>
</dbReference>
<accession>A0AAQ4E6I1</accession>
<dbReference type="InterPro" id="IPR024079">
    <property type="entry name" value="MetalloPept_cat_dom_sf"/>
</dbReference>
<evidence type="ECO:0000313" key="2">
    <source>
        <dbReference type="EMBL" id="KAK8770321.1"/>
    </source>
</evidence>